<evidence type="ECO:0000259" key="3">
    <source>
        <dbReference type="SMART" id="SM00331"/>
    </source>
</evidence>
<dbReference type="InterPro" id="IPR001932">
    <property type="entry name" value="PPM-type_phosphatase-like_dom"/>
</dbReference>
<dbReference type="Pfam" id="PF07228">
    <property type="entry name" value="SpoIIE"/>
    <property type="match status" value="1"/>
</dbReference>
<feature type="transmembrane region" description="Helical" evidence="2">
    <location>
        <begin position="45"/>
        <end position="69"/>
    </location>
</feature>
<proteinExistence type="predicted"/>
<keyword evidence="2" id="KW-0472">Membrane</keyword>
<dbReference type="SUPFAM" id="SSF81606">
    <property type="entry name" value="PP2C-like"/>
    <property type="match status" value="1"/>
</dbReference>
<name>A0ABT0ZEY3_9ACTN</name>
<dbReference type="EMBL" id="JAMWMR010000011">
    <property type="protein sequence ID" value="MCN9242139.1"/>
    <property type="molecule type" value="Genomic_DNA"/>
</dbReference>
<dbReference type="InterPro" id="IPR036457">
    <property type="entry name" value="PPM-type-like_dom_sf"/>
</dbReference>
<protein>
    <submittedName>
        <fullName evidence="4">Serine/threonine-protein phosphatase</fullName>
    </submittedName>
</protein>
<feature type="transmembrane region" description="Helical" evidence="2">
    <location>
        <begin position="89"/>
        <end position="108"/>
    </location>
</feature>
<feature type="transmembrane region" description="Helical" evidence="2">
    <location>
        <begin position="15"/>
        <end position="33"/>
    </location>
</feature>
<feature type="domain" description="PPM-type phosphatase" evidence="3">
    <location>
        <begin position="139"/>
        <end position="368"/>
    </location>
</feature>
<accession>A0ABT0ZEY3</accession>
<dbReference type="RefSeq" id="WP_252425463.1">
    <property type="nucleotide sequence ID" value="NZ_JAMWMR010000011.1"/>
</dbReference>
<dbReference type="SMART" id="SM00331">
    <property type="entry name" value="PP2C_SIG"/>
    <property type="match status" value="1"/>
</dbReference>
<gene>
    <name evidence="4" type="ORF">NGF19_15300</name>
</gene>
<dbReference type="PANTHER" id="PTHR43156">
    <property type="entry name" value="STAGE II SPORULATION PROTEIN E-RELATED"/>
    <property type="match status" value="1"/>
</dbReference>
<reference evidence="4 5" key="1">
    <citation type="submission" date="2022-05" db="EMBL/GenBank/DDBJ databases">
        <title>Streptomyces sp. nov. RY43-2 isolated from soil of a peat swamp forest.</title>
        <authorList>
            <person name="Kanchanasin P."/>
            <person name="Tanasupawat S."/>
            <person name="Phongsopitanun W."/>
        </authorList>
    </citation>
    <scope>NUCLEOTIDE SEQUENCE [LARGE SCALE GENOMIC DNA]</scope>
    <source>
        <strain evidence="4 5">RY43-2</strain>
    </source>
</reference>
<comment type="caution">
    <text evidence="4">The sequence shown here is derived from an EMBL/GenBank/DDBJ whole genome shotgun (WGS) entry which is preliminary data.</text>
</comment>
<organism evidence="4 5">
    <name type="scientific">Streptomyces macrolidinus</name>
    <dbReference type="NCBI Taxonomy" id="2952607"/>
    <lineage>
        <taxon>Bacteria</taxon>
        <taxon>Bacillati</taxon>
        <taxon>Actinomycetota</taxon>
        <taxon>Actinomycetes</taxon>
        <taxon>Kitasatosporales</taxon>
        <taxon>Streptomycetaceae</taxon>
        <taxon>Streptomyces</taxon>
    </lineage>
</organism>
<dbReference type="Proteomes" id="UP001523219">
    <property type="component" value="Unassembled WGS sequence"/>
</dbReference>
<dbReference type="PANTHER" id="PTHR43156:SF2">
    <property type="entry name" value="STAGE II SPORULATION PROTEIN E"/>
    <property type="match status" value="1"/>
</dbReference>
<keyword evidence="5" id="KW-1185">Reference proteome</keyword>
<dbReference type="InterPro" id="IPR052016">
    <property type="entry name" value="Bact_Sigma-Reg"/>
</dbReference>
<keyword evidence="2" id="KW-0812">Transmembrane</keyword>
<keyword evidence="1" id="KW-0378">Hydrolase</keyword>
<sequence>MPRPRWLPLRVHGHSVTWLLPLALLLIIALLDWTMAGGFRTISWVVLAPAIAAALCGVWGTVSAAVLAATVYEVEDHTWPHELRTGLPGFILVVVGGALAVLACVVRVRGERRMVHMQDLVEITRHTVLRPLPDGWGGLDQAAVYLAADSVARVGGDFYDIQPGPQGTRVVLGDVQGKGLAAVTAALALLGTFREAAYHEPALDVLAHRLELRMQRHVRYRVGLGYQDDPRFTTLVLVAFPPADSSYVEVVNFGHEPPLVVSPDGVRPLPPGDGLPLGIADLSDEGLPPVRRVPLAPGETLLLVTDGVSEARDAAGEFFPLRERVADAVAEDPRAAEPGPLVRLVRDGTLRHCAGHLDDDTAILAVRRSRGAAASERGGE</sequence>
<evidence type="ECO:0000313" key="5">
    <source>
        <dbReference type="Proteomes" id="UP001523219"/>
    </source>
</evidence>
<keyword evidence="2" id="KW-1133">Transmembrane helix</keyword>
<evidence type="ECO:0000256" key="2">
    <source>
        <dbReference type="SAM" id="Phobius"/>
    </source>
</evidence>
<evidence type="ECO:0000313" key="4">
    <source>
        <dbReference type="EMBL" id="MCN9242139.1"/>
    </source>
</evidence>
<dbReference type="Gene3D" id="3.60.40.10">
    <property type="entry name" value="PPM-type phosphatase domain"/>
    <property type="match status" value="1"/>
</dbReference>
<evidence type="ECO:0000256" key="1">
    <source>
        <dbReference type="ARBA" id="ARBA00022801"/>
    </source>
</evidence>